<sequence length="669" mass="74501">MPSNSREGPKIGIAFIVATLYCTFVHCRSHTSRTATFVSASRPARAQPYSPPRPLAASRSRRPTKAEKKKPFWPSVNTQWVQADMYSVTHSHSHSHSPVLTCLPIYLSYLCKSDSRQQLTEASSKKKQQQQPFYEPPTLTHSLTHSHSHSHSHKHLVYTNNKNAAANKSEEAIHLPPSVNCTSFLGSDSVKQPTLTMPKDTTSARTASRRHNPLHEELASLNTARPKPSRSSKHRSPDGEDDHHSSNAYVDAGLSRKILRIAREQQDELQEEEENNGGSRRQSNGVMSPGGSSTGSGFSASAVRFNAGEYDEESEEEYDGEEYGDDDYEEVEEVVVDEADLDLFNKFLPSSSSTNAPEQRISLADKILEKIAQHEAALAGLPPIDSSTSPTPSLPPKVIEVYTRVGQLLSRYKSGKLPRAFKIIPSLKNWEEILFLTRPDQWSPHACYEATKMFASNLKSNQTQRFMNNILLERIRDDIAEHKKLNVHLYRALKKSLYKPAAFFKGFLFPLASSGTCTLREATIVSSVLTRVSVPVLHSAAALLRLAEMPSSGATAIFIRTLLDKKYALPYKVVDSLVIYFAGFRNIEGSLPVLWHRSFLSFAQRYKNDVSEEQRDVLLDVLLEKGHWEIGSEIRRELVEGRARGVVNGVNGVNGGHAGDGVVDVEMDL</sequence>
<evidence type="ECO:0000256" key="2">
    <source>
        <dbReference type="SAM" id="MobiDB-lite"/>
    </source>
</evidence>
<organism evidence="3 4">
    <name type="scientific">Terfezia boudieri ATCC MYA-4762</name>
    <dbReference type="NCBI Taxonomy" id="1051890"/>
    <lineage>
        <taxon>Eukaryota</taxon>
        <taxon>Fungi</taxon>
        <taxon>Dikarya</taxon>
        <taxon>Ascomycota</taxon>
        <taxon>Pezizomycotina</taxon>
        <taxon>Pezizomycetes</taxon>
        <taxon>Pezizales</taxon>
        <taxon>Pezizaceae</taxon>
        <taxon>Terfezia</taxon>
    </lineage>
</organism>
<comment type="similarity">
    <text evidence="1">Belongs to the bystin family.</text>
</comment>
<dbReference type="OrthoDB" id="2192561at2759"/>
<feature type="region of interest" description="Disordered" evidence="2">
    <location>
        <begin position="266"/>
        <end position="299"/>
    </location>
</feature>
<dbReference type="FunCoup" id="A0A3N4LS73">
    <property type="interactions" value="831"/>
</dbReference>
<protein>
    <submittedName>
        <fullName evidence="3">Bystin-domain-containing protein</fullName>
    </submittedName>
</protein>
<evidence type="ECO:0000313" key="3">
    <source>
        <dbReference type="EMBL" id="RPB23481.1"/>
    </source>
</evidence>
<dbReference type="GO" id="GO:0030515">
    <property type="term" value="F:snoRNA binding"/>
    <property type="evidence" value="ECO:0007669"/>
    <property type="project" value="TreeGrafter"/>
</dbReference>
<feature type="compositionally biased region" description="Low complexity" evidence="2">
    <location>
        <begin position="285"/>
        <end position="299"/>
    </location>
</feature>
<feature type="compositionally biased region" description="Basic residues" evidence="2">
    <location>
        <begin position="144"/>
        <end position="155"/>
    </location>
</feature>
<dbReference type="Proteomes" id="UP000267821">
    <property type="component" value="Unassembled WGS sequence"/>
</dbReference>
<gene>
    <name evidence="3" type="ORF">L211DRAFT_868607</name>
</gene>
<feature type="region of interest" description="Disordered" evidence="2">
    <location>
        <begin position="184"/>
        <end position="253"/>
    </location>
</feature>
<name>A0A3N4LS73_9PEZI</name>
<proteinExistence type="inferred from homology"/>
<evidence type="ECO:0000313" key="4">
    <source>
        <dbReference type="Proteomes" id="UP000267821"/>
    </source>
</evidence>
<dbReference type="AlphaFoldDB" id="A0A3N4LS73"/>
<dbReference type="GO" id="GO:0006364">
    <property type="term" value="P:rRNA processing"/>
    <property type="evidence" value="ECO:0007669"/>
    <property type="project" value="TreeGrafter"/>
</dbReference>
<dbReference type="GO" id="GO:0005737">
    <property type="term" value="C:cytoplasm"/>
    <property type="evidence" value="ECO:0007669"/>
    <property type="project" value="TreeGrafter"/>
</dbReference>
<feature type="compositionally biased region" description="Basic and acidic residues" evidence="2">
    <location>
        <begin position="235"/>
        <end position="245"/>
    </location>
</feature>
<dbReference type="InParanoid" id="A0A3N4LS73"/>
<accession>A0A3N4LS73</accession>
<dbReference type="STRING" id="1051890.A0A3N4LS73"/>
<dbReference type="PANTHER" id="PTHR12821:SF0">
    <property type="entry name" value="BYSTIN"/>
    <property type="match status" value="1"/>
</dbReference>
<dbReference type="Pfam" id="PF05291">
    <property type="entry name" value="Bystin"/>
    <property type="match status" value="1"/>
</dbReference>
<dbReference type="InterPro" id="IPR007955">
    <property type="entry name" value="Bystin"/>
</dbReference>
<feature type="region of interest" description="Disordered" evidence="2">
    <location>
        <begin position="36"/>
        <end position="71"/>
    </location>
</feature>
<evidence type="ECO:0000256" key="1">
    <source>
        <dbReference type="ARBA" id="ARBA00007114"/>
    </source>
</evidence>
<keyword evidence="4" id="KW-1185">Reference proteome</keyword>
<dbReference type="PANTHER" id="PTHR12821">
    <property type="entry name" value="BYSTIN"/>
    <property type="match status" value="1"/>
</dbReference>
<dbReference type="GO" id="GO:0005730">
    <property type="term" value="C:nucleolus"/>
    <property type="evidence" value="ECO:0007669"/>
    <property type="project" value="TreeGrafter"/>
</dbReference>
<dbReference type="GO" id="GO:0030688">
    <property type="term" value="C:preribosome, small subunit precursor"/>
    <property type="evidence" value="ECO:0007669"/>
    <property type="project" value="TreeGrafter"/>
</dbReference>
<feature type="compositionally biased region" description="Polar residues" evidence="2">
    <location>
        <begin position="184"/>
        <end position="206"/>
    </location>
</feature>
<feature type="region of interest" description="Disordered" evidence="2">
    <location>
        <begin position="120"/>
        <end position="155"/>
    </location>
</feature>
<reference evidence="3 4" key="1">
    <citation type="journal article" date="2018" name="Nat. Ecol. Evol.">
        <title>Pezizomycetes genomes reveal the molecular basis of ectomycorrhizal truffle lifestyle.</title>
        <authorList>
            <person name="Murat C."/>
            <person name="Payen T."/>
            <person name="Noel B."/>
            <person name="Kuo A."/>
            <person name="Morin E."/>
            <person name="Chen J."/>
            <person name="Kohler A."/>
            <person name="Krizsan K."/>
            <person name="Balestrini R."/>
            <person name="Da Silva C."/>
            <person name="Montanini B."/>
            <person name="Hainaut M."/>
            <person name="Levati E."/>
            <person name="Barry K.W."/>
            <person name="Belfiori B."/>
            <person name="Cichocki N."/>
            <person name="Clum A."/>
            <person name="Dockter R.B."/>
            <person name="Fauchery L."/>
            <person name="Guy J."/>
            <person name="Iotti M."/>
            <person name="Le Tacon F."/>
            <person name="Lindquist E.A."/>
            <person name="Lipzen A."/>
            <person name="Malagnac F."/>
            <person name="Mello A."/>
            <person name="Molinier V."/>
            <person name="Miyauchi S."/>
            <person name="Poulain J."/>
            <person name="Riccioni C."/>
            <person name="Rubini A."/>
            <person name="Sitrit Y."/>
            <person name="Splivallo R."/>
            <person name="Traeger S."/>
            <person name="Wang M."/>
            <person name="Zifcakova L."/>
            <person name="Wipf D."/>
            <person name="Zambonelli A."/>
            <person name="Paolocci F."/>
            <person name="Nowrousian M."/>
            <person name="Ottonello S."/>
            <person name="Baldrian P."/>
            <person name="Spatafora J.W."/>
            <person name="Henrissat B."/>
            <person name="Nagy L.G."/>
            <person name="Aury J.M."/>
            <person name="Wincker P."/>
            <person name="Grigoriev I.V."/>
            <person name="Bonfante P."/>
            <person name="Martin F.M."/>
        </authorList>
    </citation>
    <scope>NUCLEOTIDE SEQUENCE [LARGE SCALE GENOMIC DNA]</scope>
    <source>
        <strain evidence="3 4">ATCC MYA-4762</strain>
    </source>
</reference>
<dbReference type="EMBL" id="ML121546">
    <property type="protein sequence ID" value="RPB23481.1"/>
    <property type="molecule type" value="Genomic_DNA"/>
</dbReference>